<dbReference type="RefSeq" id="WP_055265279.1">
    <property type="nucleotide sequence ID" value="NZ_CZAL01000002.1"/>
</dbReference>
<gene>
    <name evidence="15" type="primary">kdpD_2</name>
    <name evidence="15" type="ORF">ERS852498_00426</name>
</gene>
<organism evidence="15 16">
    <name type="scientific">Fusicatenibacter saccharivorans</name>
    <dbReference type="NCBI Taxonomy" id="1150298"/>
    <lineage>
        <taxon>Bacteria</taxon>
        <taxon>Bacillati</taxon>
        <taxon>Bacillota</taxon>
        <taxon>Clostridia</taxon>
        <taxon>Lachnospirales</taxon>
        <taxon>Lachnospiraceae</taxon>
        <taxon>Fusicatenibacter</taxon>
    </lineage>
</organism>
<keyword evidence="5" id="KW-0547">Nucleotide-binding</keyword>
<feature type="transmembrane region" description="Helical" evidence="12">
    <location>
        <begin position="143"/>
        <end position="176"/>
    </location>
</feature>
<dbReference type="GO" id="GO:0000155">
    <property type="term" value="F:phosphorelay sensor kinase activity"/>
    <property type="evidence" value="ECO:0007669"/>
    <property type="project" value="TreeGrafter"/>
</dbReference>
<evidence type="ECO:0000256" key="10">
    <source>
        <dbReference type="ARBA" id="ARBA00023136"/>
    </source>
</evidence>
<evidence type="ECO:0000313" key="16">
    <source>
        <dbReference type="Proteomes" id="UP000095709"/>
    </source>
</evidence>
<dbReference type="InterPro" id="IPR014729">
    <property type="entry name" value="Rossmann-like_a/b/a_fold"/>
</dbReference>
<evidence type="ECO:0000256" key="11">
    <source>
        <dbReference type="SAM" id="MobiDB-lite"/>
    </source>
</evidence>
<dbReference type="InterPro" id="IPR052023">
    <property type="entry name" value="Histidine_kinase_KdpD"/>
</dbReference>
<proteinExistence type="predicted"/>
<dbReference type="Proteomes" id="UP000095709">
    <property type="component" value="Unassembled WGS sequence"/>
</dbReference>
<dbReference type="AlphaFoldDB" id="A0A174HVK1"/>
<keyword evidence="4 12" id="KW-0812">Transmembrane</keyword>
<evidence type="ECO:0000256" key="2">
    <source>
        <dbReference type="ARBA" id="ARBA00022553"/>
    </source>
</evidence>
<keyword evidence="9" id="KW-0902">Two-component regulatory system</keyword>
<evidence type="ECO:0000313" key="15">
    <source>
        <dbReference type="EMBL" id="CUO76875.1"/>
    </source>
</evidence>
<evidence type="ECO:0000256" key="12">
    <source>
        <dbReference type="SAM" id="Phobius"/>
    </source>
</evidence>
<evidence type="ECO:0000256" key="9">
    <source>
        <dbReference type="ARBA" id="ARBA00023012"/>
    </source>
</evidence>
<evidence type="ECO:0000259" key="13">
    <source>
        <dbReference type="Pfam" id="PF00582"/>
    </source>
</evidence>
<evidence type="ECO:0000256" key="8">
    <source>
        <dbReference type="ARBA" id="ARBA00022989"/>
    </source>
</evidence>
<dbReference type="InterPro" id="IPR025201">
    <property type="entry name" value="KdpD_TM"/>
</dbReference>
<feature type="region of interest" description="Disordered" evidence="11">
    <location>
        <begin position="312"/>
        <end position="331"/>
    </location>
</feature>
<evidence type="ECO:0000256" key="4">
    <source>
        <dbReference type="ARBA" id="ARBA00022692"/>
    </source>
</evidence>
<keyword evidence="3 15" id="KW-0808">Transferase</keyword>
<dbReference type="Pfam" id="PF00582">
    <property type="entry name" value="Usp"/>
    <property type="match status" value="1"/>
</dbReference>
<dbReference type="GO" id="GO:0005524">
    <property type="term" value="F:ATP binding"/>
    <property type="evidence" value="ECO:0007669"/>
    <property type="project" value="UniProtKB-KW"/>
</dbReference>
<keyword evidence="6" id="KW-0418">Kinase</keyword>
<keyword evidence="10 12" id="KW-0472">Membrane</keyword>
<keyword evidence="8 12" id="KW-1133">Transmembrane helix</keyword>
<evidence type="ECO:0000256" key="1">
    <source>
        <dbReference type="ARBA" id="ARBA00004141"/>
    </source>
</evidence>
<name>A0A174HVK1_9FIRM</name>
<feature type="domain" description="UspA" evidence="13">
    <location>
        <begin position="12"/>
        <end position="103"/>
    </location>
</feature>
<keyword evidence="7" id="KW-0067">ATP-binding</keyword>
<keyword evidence="2" id="KW-0597">Phosphoprotein</keyword>
<feature type="domain" description="Sensor protein KdpD transmembrane" evidence="14">
    <location>
        <begin position="135"/>
        <end position="220"/>
    </location>
</feature>
<dbReference type="Gene3D" id="1.20.120.620">
    <property type="entry name" value="Backbone structure of the membrane domain of e. Coli histidine kinase receptor kdpd"/>
    <property type="match status" value="1"/>
</dbReference>
<accession>A0A174HVK1</accession>
<dbReference type="InterPro" id="IPR038318">
    <property type="entry name" value="KdpD_sf"/>
</dbReference>
<dbReference type="EC" id="2.7.13.3" evidence="15"/>
<evidence type="ECO:0000259" key="14">
    <source>
        <dbReference type="Pfam" id="PF13493"/>
    </source>
</evidence>
<dbReference type="Gene3D" id="3.40.50.620">
    <property type="entry name" value="HUPs"/>
    <property type="match status" value="1"/>
</dbReference>
<comment type="subcellular location">
    <subcellularLocation>
        <location evidence="1">Membrane</location>
        <topology evidence="1">Multi-pass membrane protein</topology>
    </subcellularLocation>
</comment>
<dbReference type="InterPro" id="IPR006016">
    <property type="entry name" value="UspA"/>
</dbReference>
<protein>
    <submittedName>
        <fullName evidence="15">Sensor protein KdpD</fullName>
        <ecNumber evidence="15">2.7.13.3</ecNumber>
    </submittedName>
</protein>
<dbReference type="CDD" id="cd01987">
    <property type="entry name" value="USP_KdpD-like"/>
    <property type="match status" value="1"/>
</dbReference>
<dbReference type="Pfam" id="PF13493">
    <property type="entry name" value="DUF4118"/>
    <property type="match status" value="1"/>
</dbReference>
<dbReference type="PANTHER" id="PTHR45569:SF1">
    <property type="entry name" value="SENSOR PROTEIN KDPD"/>
    <property type="match status" value="1"/>
</dbReference>
<evidence type="ECO:0000256" key="7">
    <source>
        <dbReference type="ARBA" id="ARBA00022840"/>
    </source>
</evidence>
<dbReference type="SUPFAM" id="SSF52402">
    <property type="entry name" value="Adenine nucleotide alpha hydrolases-like"/>
    <property type="match status" value="1"/>
</dbReference>
<feature type="transmembrane region" description="Helical" evidence="12">
    <location>
        <begin position="188"/>
        <end position="208"/>
    </location>
</feature>
<evidence type="ECO:0000256" key="3">
    <source>
        <dbReference type="ARBA" id="ARBA00022679"/>
    </source>
</evidence>
<dbReference type="GO" id="GO:0005886">
    <property type="term" value="C:plasma membrane"/>
    <property type="evidence" value="ECO:0007669"/>
    <property type="project" value="TreeGrafter"/>
</dbReference>
<evidence type="ECO:0000256" key="6">
    <source>
        <dbReference type="ARBA" id="ARBA00022777"/>
    </source>
</evidence>
<dbReference type="EMBL" id="CZAL01000002">
    <property type="protein sequence ID" value="CUO76875.1"/>
    <property type="molecule type" value="Genomic_DNA"/>
</dbReference>
<sequence>MEKEKQKTERKEHILVCLSFSPSNEKIIRTAAQMARAFGANFTALYVQTAEPAEKTPEDQARLQKHIRLAEQSGAEIVTTHSEDIALQIAEYARISEVTRIVIGKSMMDQGFFRKRRGWTERLTDLVPDLEIHIIPDSNIITIYLVGVMMTSILTSGYTCSVISSVISVVLFNYFLTEPRLTLYAYGSGYPVTFAIMLGISILTGTLASKLKENAKLSARDAFRTKILFNTSQLLQKAEDASEIFDITATKLVKLLGRDLTAAPAGAQESRIVRGTLYSAQTGGKTEKIFDLREQEIIQWVLDSRKRGEKCLDRGGGQRPRDSKRVQRACV</sequence>
<dbReference type="PANTHER" id="PTHR45569">
    <property type="entry name" value="SENSOR PROTEIN KDPD"/>
    <property type="match status" value="1"/>
</dbReference>
<reference evidence="15 16" key="1">
    <citation type="submission" date="2015-09" db="EMBL/GenBank/DDBJ databases">
        <authorList>
            <consortium name="Pathogen Informatics"/>
        </authorList>
    </citation>
    <scope>NUCLEOTIDE SEQUENCE [LARGE SCALE GENOMIC DNA]</scope>
    <source>
        <strain evidence="15 16">2789STDY5834885</strain>
    </source>
</reference>
<evidence type="ECO:0000256" key="5">
    <source>
        <dbReference type="ARBA" id="ARBA00022741"/>
    </source>
</evidence>